<dbReference type="Proteomes" id="UP000192917">
    <property type="component" value="Unassembled WGS sequence"/>
</dbReference>
<dbReference type="Pfam" id="PF12098">
    <property type="entry name" value="DUF3574"/>
    <property type="match status" value="1"/>
</dbReference>
<feature type="signal peptide" evidence="1">
    <location>
        <begin position="1"/>
        <end position="27"/>
    </location>
</feature>
<dbReference type="AlphaFoldDB" id="A0A1Y6CSW9"/>
<dbReference type="PROSITE" id="PS51257">
    <property type="entry name" value="PROKAR_LIPOPROTEIN"/>
    <property type="match status" value="1"/>
</dbReference>
<reference evidence="2 3" key="1">
    <citation type="submission" date="2017-04" db="EMBL/GenBank/DDBJ databases">
        <authorList>
            <person name="Afonso C.L."/>
            <person name="Miller P.J."/>
            <person name="Scott M.A."/>
            <person name="Spackman E."/>
            <person name="Goraichik I."/>
            <person name="Dimitrov K.M."/>
            <person name="Suarez D.L."/>
            <person name="Swayne D.E."/>
        </authorList>
    </citation>
    <scope>NUCLEOTIDE SEQUENCE [LARGE SCALE GENOMIC DNA]</scope>
    <source>
        <strain evidence="2 3">USBA 355</strain>
    </source>
</reference>
<accession>A0A1Y6CSW9</accession>
<sequence>MPRLTRTPVLLAALLLLGACAPLPRPATPSIPTEPLLSCLEGGQSATEARLYFGRSLPGGGQVGETDWADFLDEEVTPRFPDGLTVLDGRGQWRADATAPVEKEASKLLVVVMTDPEAQRPRLHDVIEAYKARFHQQSVLLTTAPVCASF</sequence>
<dbReference type="EMBL" id="FWZX01000034">
    <property type="protein sequence ID" value="SMF75572.1"/>
    <property type="molecule type" value="Genomic_DNA"/>
</dbReference>
<keyword evidence="1" id="KW-0732">Signal</keyword>
<organism evidence="2 3">
    <name type="scientific">Tistlia consotensis USBA 355</name>
    <dbReference type="NCBI Taxonomy" id="560819"/>
    <lineage>
        <taxon>Bacteria</taxon>
        <taxon>Pseudomonadati</taxon>
        <taxon>Pseudomonadota</taxon>
        <taxon>Alphaproteobacteria</taxon>
        <taxon>Rhodospirillales</taxon>
        <taxon>Rhodovibrionaceae</taxon>
        <taxon>Tistlia</taxon>
    </lineage>
</organism>
<dbReference type="RefSeq" id="WP_159460347.1">
    <property type="nucleotide sequence ID" value="NZ_FWZX01000034.1"/>
</dbReference>
<proteinExistence type="predicted"/>
<dbReference type="InterPro" id="IPR021957">
    <property type="entry name" value="DUF3574"/>
</dbReference>
<evidence type="ECO:0000313" key="2">
    <source>
        <dbReference type="EMBL" id="SMF75572.1"/>
    </source>
</evidence>
<evidence type="ECO:0000313" key="3">
    <source>
        <dbReference type="Proteomes" id="UP000192917"/>
    </source>
</evidence>
<dbReference type="STRING" id="560819.SAMN05428998_13442"/>
<gene>
    <name evidence="2" type="ORF">SAMN05428998_13442</name>
</gene>
<name>A0A1Y6CSW9_9PROT</name>
<keyword evidence="3" id="KW-1185">Reference proteome</keyword>
<evidence type="ECO:0000256" key="1">
    <source>
        <dbReference type="SAM" id="SignalP"/>
    </source>
</evidence>
<protein>
    <recommendedName>
        <fullName evidence="4">DUF3574 domain-containing protein</fullName>
    </recommendedName>
</protein>
<feature type="chain" id="PRO_5012780170" description="DUF3574 domain-containing protein" evidence="1">
    <location>
        <begin position="28"/>
        <end position="150"/>
    </location>
</feature>
<evidence type="ECO:0008006" key="4">
    <source>
        <dbReference type="Google" id="ProtNLM"/>
    </source>
</evidence>